<reference evidence="1 2" key="1">
    <citation type="submission" date="2024-09" db="EMBL/GenBank/DDBJ databases">
        <title>Genome sequencing and assembly of Phytophthora oleae, isolate VK10A, causative agent of rot of olive drupes.</title>
        <authorList>
            <person name="Conti Taguali S."/>
            <person name="Riolo M."/>
            <person name="La Spada F."/>
            <person name="Cacciola S.O."/>
            <person name="Dionisio G."/>
        </authorList>
    </citation>
    <scope>NUCLEOTIDE SEQUENCE [LARGE SCALE GENOMIC DNA]</scope>
    <source>
        <strain evidence="1 2">VK10A</strain>
    </source>
</reference>
<accession>A0ABD3EZ87</accession>
<gene>
    <name evidence="1" type="ORF">V7S43_015096</name>
</gene>
<proteinExistence type="predicted"/>
<dbReference type="PANTHER" id="PTHR13510:SF44">
    <property type="entry name" value="RABENOSYN-5"/>
    <property type="match status" value="1"/>
</dbReference>
<dbReference type="PANTHER" id="PTHR13510">
    <property type="entry name" value="FYVE-FINGER-CONTAINING RAB5 EFFECTOR PROTEIN RABENOSYN-5-RELATED"/>
    <property type="match status" value="1"/>
</dbReference>
<evidence type="ECO:0008006" key="3">
    <source>
        <dbReference type="Google" id="ProtNLM"/>
    </source>
</evidence>
<organism evidence="1 2">
    <name type="scientific">Phytophthora oleae</name>
    <dbReference type="NCBI Taxonomy" id="2107226"/>
    <lineage>
        <taxon>Eukaryota</taxon>
        <taxon>Sar</taxon>
        <taxon>Stramenopiles</taxon>
        <taxon>Oomycota</taxon>
        <taxon>Peronosporomycetes</taxon>
        <taxon>Peronosporales</taxon>
        <taxon>Peronosporaceae</taxon>
        <taxon>Phytophthora</taxon>
    </lineage>
</organism>
<evidence type="ECO:0000313" key="1">
    <source>
        <dbReference type="EMBL" id="KAL3659793.1"/>
    </source>
</evidence>
<dbReference type="Gene3D" id="3.30.530.20">
    <property type="match status" value="1"/>
</dbReference>
<name>A0ABD3EZ87_9STRA</name>
<keyword evidence="2" id="KW-1185">Reference proteome</keyword>
<dbReference type="InterPro" id="IPR052727">
    <property type="entry name" value="Rab4/Rab5_effector"/>
</dbReference>
<comment type="caution">
    <text evidence="1">The sequence shown here is derived from an EMBL/GenBank/DDBJ whole genome shotgun (WGS) entry which is preliminary data.</text>
</comment>
<evidence type="ECO:0000313" key="2">
    <source>
        <dbReference type="Proteomes" id="UP001632037"/>
    </source>
</evidence>
<dbReference type="Proteomes" id="UP001632037">
    <property type="component" value="Unassembled WGS sequence"/>
</dbReference>
<dbReference type="AlphaFoldDB" id="A0ABD3EZ87"/>
<protein>
    <recommendedName>
        <fullName evidence="3">FYVE-type domain-containing protein</fullName>
    </recommendedName>
</protein>
<dbReference type="InterPro" id="IPR023393">
    <property type="entry name" value="START-like_dom_sf"/>
</dbReference>
<sequence>MTQLIQPISLSPSDAKQLQVQVKTILDANVRRYQRFLDSDSGKVNPKTWKLVKTTHRTRVYLERQHRPAFTPFQVNPASIASTNADLQPMLCVGSTSGRLDDVVLEIANPPASCVSDLAKATLLSTLKLPTSAKPYRSVEVKWMKLNVQSKAVKNHDYVYVEATGSRRLPNGEKLGYHLLHSVDIPGVNRLPGRVRANLSVCSFFRQESKTSVSIYVLGMMDPMDDRVRRVVLPYFVNTLLSMFKRAPSVKVAELNDKCDLELKSPKSVMRDACVTCSKRPWRLGKVKTCNVCGGYVCSSCKVVKELNFMTPELEMTQRKVLFCSSCAINEHVSEFLFAETDSCTSSWGGTQENEQV</sequence>
<dbReference type="EMBL" id="JBIMZQ010000044">
    <property type="protein sequence ID" value="KAL3659793.1"/>
    <property type="molecule type" value="Genomic_DNA"/>
</dbReference>